<dbReference type="GO" id="GO:0031624">
    <property type="term" value="F:ubiquitin conjugating enzyme binding"/>
    <property type="evidence" value="ECO:0007669"/>
    <property type="project" value="TreeGrafter"/>
</dbReference>
<dbReference type="OrthoDB" id="27198at2759"/>
<comment type="function">
    <text evidence="1">Neddylation of cullins play an essential role in the regulation of SCF-type complexes activity.</text>
</comment>
<organism evidence="3 4">
    <name type="scientific">Calocera viscosa (strain TUFC12733)</name>
    <dbReference type="NCBI Taxonomy" id="1330018"/>
    <lineage>
        <taxon>Eukaryota</taxon>
        <taxon>Fungi</taxon>
        <taxon>Dikarya</taxon>
        <taxon>Basidiomycota</taxon>
        <taxon>Agaricomycotina</taxon>
        <taxon>Dacrymycetes</taxon>
        <taxon>Dacrymycetales</taxon>
        <taxon>Dacrymycetaceae</taxon>
        <taxon>Calocera</taxon>
    </lineage>
</organism>
<dbReference type="Gene3D" id="1.10.238.200">
    <property type="entry name" value="Cullin, PONY binding domain"/>
    <property type="match status" value="1"/>
</dbReference>
<evidence type="ECO:0000313" key="4">
    <source>
        <dbReference type="Proteomes" id="UP000076738"/>
    </source>
</evidence>
<dbReference type="Proteomes" id="UP000076738">
    <property type="component" value="Unassembled WGS sequence"/>
</dbReference>
<evidence type="ECO:0000259" key="2">
    <source>
        <dbReference type="PROSITE" id="PS51229"/>
    </source>
</evidence>
<dbReference type="Gene3D" id="1.10.238.10">
    <property type="entry name" value="EF-hand"/>
    <property type="match status" value="1"/>
</dbReference>
<dbReference type="GO" id="GO:0045116">
    <property type="term" value="P:protein neddylation"/>
    <property type="evidence" value="ECO:0007669"/>
    <property type="project" value="TreeGrafter"/>
</dbReference>
<dbReference type="GO" id="GO:0097602">
    <property type="term" value="F:cullin family protein binding"/>
    <property type="evidence" value="ECO:0007669"/>
    <property type="project" value="TreeGrafter"/>
</dbReference>
<dbReference type="PANTHER" id="PTHR12281">
    <property type="entry name" value="RP42 RELATED"/>
    <property type="match status" value="1"/>
</dbReference>
<gene>
    <name evidence="3" type="ORF">CALVIDRAFT_455958</name>
</gene>
<dbReference type="PROSITE" id="PS51229">
    <property type="entry name" value="DCUN1"/>
    <property type="match status" value="1"/>
</dbReference>
<feature type="domain" description="DCUN1" evidence="2">
    <location>
        <begin position="1"/>
        <end position="198"/>
    </location>
</feature>
<protein>
    <recommendedName>
        <fullName evidence="1">Defective in cullin neddylation protein</fullName>
    </recommendedName>
</protein>
<dbReference type="InterPro" id="IPR014764">
    <property type="entry name" value="DCN-prot"/>
</dbReference>
<dbReference type="GO" id="GO:0000151">
    <property type="term" value="C:ubiquitin ligase complex"/>
    <property type="evidence" value="ECO:0007669"/>
    <property type="project" value="TreeGrafter"/>
</dbReference>
<proteinExistence type="predicted"/>
<dbReference type="Pfam" id="PF03556">
    <property type="entry name" value="Cullin_binding"/>
    <property type="match status" value="1"/>
</dbReference>
<feature type="non-terminal residue" evidence="3">
    <location>
        <position position="204"/>
    </location>
</feature>
<name>A0A167IC36_CALVF</name>
<reference evidence="3 4" key="1">
    <citation type="journal article" date="2016" name="Mol. Biol. Evol.">
        <title>Comparative Genomics of Early-Diverging Mushroom-Forming Fungi Provides Insights into the Origins of Lignocellulose Decay Capabilities.</title>
        <authorList>
            <person name="Nagy L.G."/>
            <person name="Riley R."/>
            <person name="Tritt A."/>
            <person name="Adam C."/>
            <person name="Daum C."/>
            <person name="Floudas D."/>
            <person name="Sun H."/>
            <person name="Yadav J.S."/>
            <person name="Pangilinan J."/>
            <person name="Larsson K.H."/>
            <person name="Matsuura K."/>
            <person name="Barry K."/>
            <person name="Labutti K."/>
            <person name="Kuo R."/>
            <person name="Ohm R.A."/>
            <person name="Bhattacharya S.S."/>
            <person name="Shirouzu T."/>
            <person name="Yoshinaga Y."/>
            <person name="Martin F.M."/>
            <person name="Grigoriev I.V."/>
            <person name="Hibbett D.S."/>
        </authorList>
    </citation>
    <scope>NUCLEOTIDE SEQUENCE [LARGE SCALE GENOMIC DNA]</scope>
    <source>
        <strain evidence="3 4">TUFC12733</strain>
    </source>
</reference>
<dbReference type="InterPro" id="IPR005176">
    <property type="entry name" value="PONY_dom"/>
</dbReference>
<sequence>KLGQLFDKYKDPDGDMIGIDGTIKLCQDMDVSPEDVVLLAIAYECKCPGVGEFTREGWVAGLQSLKCGLKRALPSLRQRLLTDNDYFRTVYLATFNFAKAPDSRVLPLDMALDYQRLLIPPALGSRGALASHSPPGFKAEHFEWWAEFLTEKSGMKAMTKDVWNNFIDFIKQIDAGFLTHDLDAAWPSVIDDFVEFAKQRAISG</sequence>
<dbReference type="GO" id="GO:0032182">
    <property type="term" value="F:ubiquitin-like protein binding"/>
    <property type="evidence" value="ECO:0007669"/>
    <property type="project" value="TreeGrafter"/>
</dbReference>
<dbReference type="InterPro" id="IPR042460">
    <property type="entry name" value="DCN1-like_PONY"/>
</dbReference>
<accession>A0A167IC36</accession>
<dbReference type="AlphaFoldDB" id="A0A167IC36"/>
<dbReference type="EMBL" id="KV417310">
    <property type="protein sequence ID" value="KZO92497.1"/>
    <property type="molecule type" value="Genomic_DNA"/>
</dbReference>
<keyword evidence="4" id="KW-1185">Reference proteome</keyword>
<dbReference type="PANTHER" id="PTHR12281:SF31">
    <property type="entry name" value="DCN1-LIKE PROTEIN 3"/>
    <property type="match status" value="1"/>
</dbReference>
<feature type="non-terminal residue" evidence="3">
    <location>
        <position position="1"/>
    </location>
</feature>
<evidence type="ECO:0000313" key="3">
    <source>
        <dbReference type="EMBL" id="KZO92497.1"/>
    </source>
</evidence>
<evidence type="ECO:0000256" key="1">
    <source>
        <dbReference type="RuleBase" id="RU410713"/>
    </source>
</evidence>
<dbReference type="STRING" id="1330018.A0A167IC36"/>